<evidence type="ECO:0000259" key="2">
    <source>
        <dbReference type="Pfam" id="PF20231"/>
    </source>
</evidence>
<keyword evidence="4" id="KW-1185">Reference proteome</keyword>
<feature type="region of interest" description="Disordered" evidence="1">
    <location>
        <begin position="1"/>
        <end position="31"/>
    </location>
</feature>
<feature type="region of interest" description="Disordered" evidence="1">
    <location>
        <begin position="808"/>
        <end position="847"/>
    </location>
</feature>
<name>A0A4Z0A056_9AGAM</name>
<gene>
    <name evidence="3" type="ORF">EWM64_g4441</name>
</gene>
<organism evidence="3 4">
    <name type="scientific">Hericium alpestre</name>
    <dbReference type="NCBI Taxonomy" id="135208"/>
    <lineage>
        <taxon>Eukaryota</taxon>
        <taxon>Fungi</taxon>
        <taxon>Dikarya</taxon>
        <taxon>Basidiomycota</taxon>
        <taxon>Agaricomycotina</taxon>
        <taxon>Agaricomycetes</taxon>
        <taxon>Russulales</taxon>
        <taxon>Hericiaceae</taxon>
        <taxon>Hericium</taxon>
    </lineage>
</organism>
<evidence type="ECO:0000313" key="4">
    <source>
        <dbReference type="Proteomes" id="UP000298061"/>
    </source>
</evidence>
<feature type="domain" description="DUF6589" evidence="2">
    <location>
        <begin position="420"/>
        <end position="621"/>
    </location>
</feature>
<dbReference type="Proteomes" id="UP000298061">
    <property type="component" value="Unassembled WGS sequence"/>
</dbReference>
<proteinExistence type="predicted"/>
<evidence type="ECO:0000256" key="1">
    <source>
        <dbReference type="SAM" id="MobiDB-lite"/>
    </source>
</evidence>
<dbReference type="InterPro" id="IPR046496">
    <property type="entry name" value="DUF6589"/>
</dbReference>
<comment type="caution">
    <text evidence="3">The sequence shown here is derived from an EMBL/GenBank/DDBJ whole genome shotgun (WGS) entry which is preliminary data.</text>
</comment>
<feature type="compositionally biased region" description="Basic and acidic residues" evidence="1">
    <location>
        <begin position="821"/>
        <end position="830"/>
    </location>
</feature>
<sequence length="875" mass="99313">MPRIPLSPQKNITNTSATTSHVTRNTTATPVPILGCDVSQTSTSDELLTLWHNALDSPLFPTICEILAAAAHGEISLETRTCTEATPPKQGPTPPASDSTKSQLPAEDVEKVTRVYRRVSDKLDLIGKALKEVDWSLGRNTHHAIDIVDAWFKHSYGRPKGEEKDMMYSTDMPAKDIKGARATISSFAAQLVEKQLVREMENVIKPSSGLHVITQSKTGKHALDWERLGPELFDNVATILQEHQPLAWHLLIQMASRRPRVHEGEVLIREQHPVEPIIMDVLSCIAYSRSNRAKLLPMAHGMHHFASGAHSSLYRINSRLATMPAYSTIRGALVDMAKKEAAHVRELGKSEKAWFWLVTDNVQWFSKRWEPSMTQQSQMLKGMAATAIKVDDIDPKAWDLDDKLARLAKNERLDVTVHWFLSQVDNCHLEDVKVLQWIQTLVRYVPALSKYRKHINTLYHTRVWKTAPETVTKTEVYPLTPMEKDEGVTAELKEAFVEFLEQIGQTEDSYLRRIIIAGGDGMTYEKLLQIKKYLQFHGDNFQSLAILEPLLELWHMQWTELCQIFQTHWHEDMSKDPSSLGHSASKIGWKPPSNLAKVDYYPGTRMAYTVLDACLLDCWREAAYAMAVGDAGHVYECLKLWLFTFAGSNHSKYTTYLMELIASLELESSPSLCAAIFRTWLVNPSGRPGHYLEADLLQEHFNKVLEELVQQKDIGFDDSFLTTVAARNMHHLQELPNTMEEGLGLKRCSDEHSSPANRAEIITLLRVYHEVELHYWRHGRTYGERDLDNHTRGLNALLGGRVDKWKTETTTDRGLTNQMSRPEEVPNVEHSDDEEDDEEEDWPLTRGQKYVVDGELCIDIDDMAQSSVDIDSALG</sequence>
<evidence type="ECO:0000313" key="3">
    <source>
        <dbReference type="EMBL" id="TFY79571.1"/>
    </source>
</evidence>
<dbReference type="Pfam" id="PF20231">
    <property type="entry name" value="DUF6589"/>
    <property type="match status" value="1"/>
</dbReference>
<dbReference type="EMBL" id="SFCI01000478">
    <property type="protein sequence ID" value="TFY79571.1"/>
    <property type="molecule type" value="Genomic_DNA"/>
</dbReference>
<feature type="region of interest" description="Disordered" evidence="1">
    <location>
        <begin position="81"/>
        <end position="106"/>
    </location>
</feature>
<protein>
    <recommendedName>
        <fullName evidence="2">DUF6589 domain-containing protein</fullName>
    </recommendedName>
</protein>
<feature type="compositionally biased region" description="Polar residues" evidence="1">
    <location>
        <begin position="8"/>
        <end position="29"/>
    </location>
</feature>
<accession>A0A4Z0A056</accession>
<feature type="compositionally biased region" description="Acidic residues" evidence="1">
    <location>
        <begin position="831"/>
        <end position="842"/>
    </location>
</feature>
<dbReference type="OrthoDB" id="3256296at2759"/>
<dbReference type="AlphaFoldDB" id="A0A4Z0A056"/>
<reference evidence="3 4" key="1">
    <citation type="submission" date="2019-02" db="EMBL/GenBank/DDBJ databases">
        <title>Genome sequencing of the rare red list fungi Hericium alpestre (H. flagellum).</title>
        <authorList>
            <person name="Buettner E."/>
            <person name="Kellner H."/>
        </authorList>
    </citation>
    <scope>NUCLEOTIDE SEQUENCE [LARGE SCALE GENOMIC DNA]</scope>
    <source>
        <strain evidence="3 4">DSM 108284</strain>
    </source>
</reference>
<dbReference type="STRING" id="135208.A0A4Z0A056"/>